<dbReference type="KEGG" id="bbel:109463477"/>
<gene>
    <name evidence="3" type="primary">LOC109463477</name>
</gene>
<dbReference type="GeneID" id="109463477"/>
<dbReference type="Proteomes" id="UP000515135">
    <property type="component" value="Unplaced"/>
</dbReference>
<evidence type="ECO:0000313" key="2">
    <source>
        <dbReference type="Proteomes" id="UP000515135"/>
    </source>
</evidence>
<proteinExistence type="predicted"/>
<keyword evidence="2" id="KW-1185">Reference proteome</keyword>
<organism evidence="2 3">
    <name type="scientific">Branchiostoma belcheri</name>
    <name type="common">Amphioxus</name>
    <dbReference type="NCBI Taxonomy" id="7741"/>
    <lineage>
        <taxon>Eukaryota</taxon>
        <taxon>Metazoa</taxon>
        <taxon>Chordata</taxon>
        <taxon>Cephalochordata</taxon>
        <taxon>Leptocardii</taxon>
        <taxon>Amphioxiformes</taxon>
        <taxon>Branchiostomatidae</taxon>
        <taxon>Branchiostoma</taxon>
    </lineage>
</organism>
<dbReference type="PANTHER" id="PTHR36893:SF1">
    <property type="entry name" value="BULB-TYPE LECTIN DOMAIN-CONTAINING PROTEIN"/>
    <property type="match status" value="1"/>
</dbReference>
<dbReference type="InterPro" id="IPR006624">
    <property type="entry name" value="Beta-propeller_rpt_TECPR"/>
</dbReference>
<dbReference type="SMART" id="SM00706">
    <property type="entry name" value="TECPR"/>
    <property type="match status" value="2"/>
</dbReference>
<dbReference type="OrthoDB" id="66678at2759"/>
<dbReference type="AlphaFoldDB" id="A0A6P4XUW0"/>
<reference evidence="3" key="1">
    <citation type="submission" date="2025-08" db="UniProtKB">
        <authorList>
            <consortium name="RefSeq"/>
        </authorList>
    </citation>
    <scope>IDENTIFICATION</scope>
    <source>
        <tissue evidence="3">Gonad</tissue>
    </source>
</reference>
<dbReference type="PANTHER" id="PTHR36893">
    <property type="entry name" value="OS01G0275950 PROTEIN"/>
    <property type="match status" value="1"/>
</dbReference>
<name>A0A6P4XUW0_BRABE</name>
<accession>A0A6P4XUW0</accession>
<feature type="signal peptide" evidence="1">
    <location>
        <begin position="1"/>
        <end position="21"/>
    </location>
</feature>
<keyword evidence="1" id="KW-0732">Signal</keyword>
<sequence length="321" mass="35619">MAGGLLRVLVLLCAAAAVARAQVWYSHGKPSGTWISTAMAPLTHFEGKKWFGVGANGYLYERYENPSGTWLWVNHGRPSSGRYNSACSNVHKLTPALKARTFVVGSNRHLYERFWEWGTPGSWTWRWHGRPPSTHVASIKTTSYIITPSGYSFVFVVGTNGNVYRRLTHQNGGGSWYNVGRPAGKIVRRIHATHNGYLWAVTTDGSVCRWQGGWPCFSLTNRKILDCSDPFFVSSGRSMFCITQTGIIQGSSGYGLYQLTVSGSPPTATWVNHGVPTMPFYYSFVDRPNVVFTGGSGFYNFGETPKRVFVSSTIGVFELRL</sequence>
<protein>
    <submittedName>
        <fullName evidence="3">Uncharacterized protein LOC109463477</fullName>
    </submittedName>
</protein>
<feature type="chain" id="PRO_5027922105" evidence="1">
    <location>
        <begin position="22"/>
        <end position="321"/>
    </location>
</feature>
<evidence type="ECO:0000313" key="3">
    <source>
        <dbReference type="RefSeq" id="XP_019615873.1"/>
    </source>
</evidence>
<dbReference type="SUPFAM" id="SSF89372">
    <property type="entry name" value="Fucose-specific lectin"/>
    <property type="match status" value="1"/>
</dbReference>
<evidence type="ECO:0000256" key="1">
    <source>
        <dbReference type="SAM" id="SignalP"/>
    </source>
</evidence>
<dbReference type="RefSeq" id="XP_019615873.1">
    <property type="nucleotide sequence ID" value="XM_019760314.1"/>
</dbReference>